<keyword evidence="3" id="KW-1185">Reference proteome</keyword>
<evidence type="ECO:0000256" key="1">
    <source>
        <dbReference type="SAM" id="MobiDB-lite"/>
    </source>
</evidence>
<organism evidence="2 3">
    <name type="scientific">Thermoleptolyngbya sichuanensis A183</name>
    <dbReference type="NCBI Taxonomy" id="2737172"/>
    <lineage>
        <taxon>Bacteria</taxon>
        <taxon>Bacillati</taxon>
        <taxon>Cyanobacteriota</taxon>
        <taxon>Cyanophyceae</taxon>
        <taxon>Oculatellales</taxon>
        <taxon>Oculatellaceae</taxon>
        <taxon>Thermoleptolyngbya</taxon>
        <taxon>Thermoleptolyngbya sichuanensis</taxon>
    </lineage>
</organism>
<dbReference type="AlphaFoldDB" id="A0A6M8BRF2"/>
<sequence>MGLAVLGVAGCLGAIALLQVPQLRQIQTRSQTASLQEIQRDLESERVRLNVLEQAPSLGFDNLIASWTFLNFLQYFGDEPVRSRTDYTLSPEYFDVILRRDPRFLSAYTFLSTSTAMYAGDPQRAIALTNEGLKHLSPTLPPDSHYIWRTKAIDELLFLGDAAAARQSFETAADWAEASGQPEGQSVASLSRQTATFLANNPDSSYAQFAAWMMVLTNAPDRRTRSTAADRIKALGGDVVPQPDGTFQIKPPPSD</sequence>
<accession>A0A6M8BRF2</accession>
<proteinExistence type="predicted"/>
<feature type="region of interest" description="Disordered" evidence="1">
    <location>
        <begin position="234"/>
        <end position="255"/>
    </location>
</feature>
<dbReference type="EMBL" id="CP053661">
    <property type="protein sequence ID" value="QKD84825.1"/>
    <property type="molecule type" value="Genomic_DNA"/>
</dbReference>
<dbReference type="Proteomes" id="UP000505210">
    <property type="component" value="Chromosome"/>
</dbReference>
<protein>
    <recommendedName>
        <fullName evidence="4">Tetratricopeptide repeat protein</fullName>
    </recommendedName>
</protein>
<dbReference type="Gene3D" id="1.25.40.10">
    <property type="entry name" value="Tetratricopeptide repeat domain"/>
    <property type="match status" value="1"/>
</dbReference>
<evidence type="ECO:0008006" key="4">
    <source>
        <dbReference type="Google" id="ProtNLM"/>
    </source>
</evidence>
<gene>
    <name evidence="2" type="ORF">HPC62_07740</name>
</gene>
<evidence type="ECO:0000313" key="2">
    <source>
        <dbReference type="EMBL" id="QKD84825.1"/>
    </source>
</evidence>
<dbReference type="KEGG" id="theu:HPC62_07740"/>
<reference evidence="2 3" key="1">
    <citation type="submission" date="2020-05" db="EMBL/GenBank/DDBJ databases">
        <title>Complete genome sequence of of a novel Thermoleptolyngbya strain isolated from hot springs of Ganzi, Sichuan China.</title>
        <authorList>
            <person name="Tang J."/>
            <person name="Daroch M."/>
            <person name="Li L."/>
            <person name="Waleron K."/>
            <person name="Waleron M."/>
            <person name="Waleron M."/>
        </authorList>
    </citation>
    <scope>NUCLEOTIDE SEQUENCE [LARGE SCALE GENOMIC DNA]</scope>
    <source>
        <strain evidence="2 3">PKUAC-SCTA183</strain>
    </source>
</reference>
<dbReference type="InterPro" id="IPR011990">
    <property type="entry name" value="TPR-like_helical_dom_sf"/>
</dbReference>
<evidence type="ECO:0000313" key="3">
    <source>
        <dbReference type="Proteomes" id="UP000505210"/>
    </source>
</evidence>
<name>A0A6M8BRF2_9CYAN</name>